<evidence type="ECO:0000313" key="3">
    <source>
        <dbReference type="Proteomes" id="UP001174936"/>
    </source>
</evidence>
<sequence length="218" mass="23616">MPDFTAVTSCGNQCLMAPGSQRLARQDKAREPSAFLARQPSGNNSALRCSAIPPKSYDGCIITLGAVWFWRLGSHGDSVAVMLDEAPGLSCAAPESDPREGFADTGRLASRLRIDTNRRGVRYAKRRHHCEPGLLSDGRVEVENGLCPGSIVILCDSGLNVRIWRNTTPSSRPCFEPDESRVASRARCCRTEATGTALSGPLTALRPAKPAGFFRLHY</sequence>
<feature type="region of interest" description="Disordered" evidence="1">
    <location>
        <begin position="21"/>
        <end position="45"/>
    </location>
</feature>
<dbReference type="AlphaFoldDB" id="A0AA40CNU0"/>
<accession>A0AA40CNU0</accession>
<dbReference type="EMBL" id="JAULSV010000005">
    <property type="protein sequence ID" value="KAK0643864.1"/>
    <property type="molecule type" value="Genomic_DNA"/>
</dbReference>
<evidence type="ECO:0000313" key="2">
    <source>
        <dbReference type="EMBL" id="KAK0643864.1"/>
    </source>
</evidence>
<proteinExistence type="predicted"/>
<comment type="caution">
    <text evidence="2">The sequence shown here is derived from an EMBL/GenBank/DDBJ whole genome shotgun (WGS) entry which is preliminary data.</text>
</comment>
<evidence type="ECO:0000256" key="1">
    <source>
        <dbReference type="SAM" id="MobiDB-lite"/>
    </source>
</evidence>
<name>A0AA40CNU0_9PEZI</name>
<organism evidence="2 3">
    <name type="scientific">Cercophora newfieldiana</name>
    <dbReference type="NCBI Taxonomy" id="92897"/>
    <lineage>
        <taxon>Eukaryota</taxon>
        <taxon>Fungi</taxon>
        <taxon>Dikarya</taxon>
        <taxon>Ascomycota</taxon>
        <taxon>Pezizomycotina</taxon>
        <taxon>Sordariomycetes</taxon>
        <taxon>Sordariomycetidae</taxon>
        <taxon>Sordariales</taxon>
        <taxon>Lasiosphaeriaceae</taxon>
        <taxon>Cercophora</taxon>
    </lineage>
</organism>
<dbReference type="Proteomes" id="UP001174936">
    <property type="component" value="Unassembled WGS sequence"/>
</dbReference>
<reference evidence="2" key="1">
    <citation type="submission" date="2023-06" db="EMBL/GenBank/DDBJ databases">
        <title>Genome-scale phylogeny and comparative genomics of the fungal order Sordariales.</title>
        <authorList>
            <consortium name="Lawrence Berkeley National Laboratory"/>
            <person name="Hensen N."/>
            <person name="Bonometti L."/>
            <person name="Westerberg I."/>
            <person name="Brannstrom I.O."/>
            <person name="Guillou S."/>
            <person name="Cros-Aarteil S."/>
            <person name="Calhoun S."/>
            <person name="Haridas S."/>
            <person name="Kuo A."/>
            <person name="Mondo S."/>
            <person name="Pangilinan J."/>
            <person name="Riley R."/>
            <person name="Labutti K."/>
            <person name="Andreopoulos B."/>
            <person name="Lipzen A."/>
            <person name="Chen C."/>
            <person name="Yanf M."/>
            <person name="Daum C."/>
            <person name="Ng V."/>
            <person name="Clum A."/>
            <person name="Steindorff A."/>
            <person name="Ohm R."/>
            <person name="Martin F."/>
            <person name="Silar P."/>
            <person name="Natvig D."/>
            <person name="Lalanne C."/>
            <person name="Gautier V."/>
            <person name="Ament-Velasquez S.L."/>
            <person name="Kruys A."/>
            <person name="Hutchinson M.I."/>
            <person name="Powell A.J."/>
            <person name="Barry K."/>
            <person name="Miller A.N."/>
            <person name="Grigoriev I.V."/>
            <person name="Debuchy R."/>
            <person name="Gladieux P."/>
            <person name="Thoren M.H."/>
            <person name="Johannesson H."/>
        </authorList>
    </citation>
    <scope>NUCLEOTIDE SEQUENCE</scope>
    <source>
        <strain evidence="2">SMH2532-1</strain>
    </source>
</reference>
<protein>
    <submittedName>
        <fullName evidence="2">Uncharacterized protein</fullName>
    </submittedName>
</protein>
<gene>
    <name evidence="2" type="ORF">B0T16DRAFT_189834</name>
</gene>
<keyword evidence="3" id="KW-1185">Reference proteome</keyword>